<reference evidence="14 15" key="1">
    <citation type="journal article" date="2016" name="Mol. Biol. Evol.">
        <title>Comparative Genomics of Early-Diverging Mushroom-Forming Fungi Provides Insights into the Origins of Lignocellulose Decay Capabilities.</title>
        <authorList>
            <person name="Nagy L.G."/>
            <person name="Riley R."/>
            <person name="Tritt A."/>
            <person name="Adam C."/>
            <person name="Daum C."/>
            <person name="Floudas D."/>
            <person name="Sun H."/>
            <person name="Yadav J.S."/>
            <person name="Pangilinan J."/>
            <person name="Larsson K.H."/>
            <person name="Matsuura K."/>
            <person name="Barry K."/>
            <person name="Labutti K."/>
            <person name="Kuo R."/>
            <person name="Ohm R.A."/>
            <person name="Bhattacharya S.S."/>
            <person name="Shirouzu T."/>
            <person name="Yoshinaga Y."/>
            <person name="Martin F.M."/>
            <person name="Grigoriev I.V."/>
            <person name="Hibbett D.S."/>
        </authorList>
    </citation>
    <scope>NUCLEOTIDE SEQUENCE [LARGE SCALE GENOMIC DNA]</scope>
    <source>
        <strain evidence="14 15">L-15889</strain>
    </source>
</reference>
<dbReference type="OrthoDB" id="2789670at2759"/>
<dbReference type="CDD" id="cd11065">
    <property type="entry name" value="CYP64-like"/>
    <property type="match status" value="1"/>
</dbReference>
<organism evidence="14 15">
    <name type="scientific">Daedalea quercina L-15889</name>
    <dbReference type="NCBI Taxonomy" id="1314783"/>
    <lineage>
        <taxon>Eukaryota</taxon>
        <taxon>Fungi</taxon>
        <taxon>Dikarya</taxon>
        <taxon>Basidiomycota</taxon>
        <taxon>Agaricomycotina</taxon>
        <taxon>Agaricomycetes</taxon>
        <taxon>Polyporales</taxon>
        <taxon>Fomitopsis</taxon>
    </lineage>
</organism>
<dbReference type="InterPro" id="IPR002401">
    <property type="entry name" value="Cyt_P450_E_grp-I"/>
</dbReference>
<dbReference type="GO" id="GO:0005506">
    <property type="term" value="F:iron ion binding"/>
    <property type="evidence" value="ECO:0007669"/>
    <property type="project" value="InterPro"/>
</dbReference>
<dbReference type="Pfam" id="PF00067">
    <property type="entry name" value="p450"/>
    <property type="match status" value="1"/>
</dbReference>
<keyword evidence="5" id="KW-0349">Heme</keyword>
<dbReference type="EMBL" id="KV429055">
    <property type="protein sequence ID" value="KZT69861.1"/>
    <property type="molecule type" value="Genomic_DNA"/>
</dbReference>
<evidence type="ECO:0000256" key="10">
    <source>
        <dbReference type="ARBA" id="ARBA00023004"/>
    </source>
</evidence>
<evidence type="ECO:0000256" key="9">
    <source>
        <dbReference type="ARBA" id="ARBA00023002"/>
    </source>
</evidence>
<feature type="chain" id="PRO_5007865251" evidence="13">
    <location>
        <begin position="29"/>
        <end position="513"/>
    </location>
</feature>
<dbReference type="GO" id="GO:0020037">
    <property type="term" value="F:heme binding"/>
    <property type="evidence" value="ECO:0007669"/>
    <property type="project" value="InterPro"/>
</dbReference>
<evidence type="ECO:0000256" key="11">
    <source>
        <dbReference type="ARBA" id="ARBA00023033"/>
    </source>
</evidence>
<evidence type="ECO:0000256" key="5">
    <source>
        <dbReference type="ARBA" id="ARBA00022617"/>
    </source>
</evidence>
<name>A0A165QSB0_9APHY</name>
<dbReference type="Proteomes" id="UP000076727">
    <property type="component" value="Unassembled WGS sequence"/>
</dbReference>
<evidence type="ECO:0000256" key="2">
    <source>
        <dbReference type="ARBA" id="ARBA00004167"/>
    </source>
</evidence>
<dbReference type="InterPro" id="IPR050364">
    <property type="entry name" value="Cytochrome_P450_fung"/>
</dbReference>
<comment type="similarity">
    <text evidence="4">Belongs to the cytochrome P450 family.</text>
</comment>
<evidence type="ECO:0000313" key="15">
    <source>
        <dbReference type="Proteomes" id="UP000076727"/>
    </source>
</evidence>
<evidence type="ECO:0000256" key="12">
    <source>
        <dbReference type="ARBA" id="ARBA00023136"/>
    </source>
</evidence>
<dbReference type="InterPro" id="IPR036396">
    <property type="entry name" value="Cyt_P450_sf"/>
</dbReference>
<accession>A0A165QSB0</accession>
<dbReference type="Gene3D" id="1.10.630.10">
    <property type="entry name" value="Cytochrome P450"/>
    <property type="match status" value="1"/>
</dbReference>
<keyword evidence="10" id="KW-0408">Iron</keyword>
<keyword evidence="12" id="KW-0472">Membrane</keyword>
<feature type="signal peptide" evidence="13">
    <location>
        <begin position="1"/>
        <end position="28"/>
    </location>
</feature>
<comment type="cofactor">
    <cofactor evidence="1">
        <name>heme</name>
        <dbReference type="ChEBI" id="CHEBI:30413"/>
    </cofactor>
</comment>
<gene>
    <name evidence="14" type="ORF">DAEQUDRAFT_745077</name>
</gene>
<dbReference type="PANTHER" id="PTHR46300">
    <property type="entry name" value="P450, PUTATIVE (EUROFUNG)-RELATED-RELATED"/>
    <property type="match status" value="1"/>
</dbReference>
<dbReference type="STRING" id="1314783.A0A165QSB0"/>
<dbReference type="GO" id="GO:0016020">
    <property type="term" value="C:membrane"/>
    <property type="evidence" value="ECO:0007669"/>
    <property type="project" value="UniProtKB-SubCell"/>
</dbReference>
<dbReference type="AlphaFoldDB" id="A0A165QSB0"/>
<evidence type="ECO:0000256" key="1">
    <source>
        <dbReference type="ARBA" id="ARBA00001971"/>
    </source>
</evidence>
<evidence type="ECO:0000256" key="7">
    <source>
        <dbReference type="ARBA" id="ARBA00022723"/>
    </source>
</evidence>
<keyword evidence="8" id="KW-1133">Transmembrane helix</keyword>
<keyword evidence="15" id="KW-1185">Reference proteome</keyword>
<comment type="pathway">
    <text evidence="3">Secondary metabolite biosynthesis.</text>
</comment>
<dbReference type="PRINTS" id="PR00463">
    <property type="entry name" value="EP450I"/>
</dbReference>
<keyword evidence="11" id="KW-0503">Monooxygenase</keyword>
<dbReference type="GO" id="GO:0004497">
    <property type="term" value="F:monooxygenase activity"/>
    <property type="evidence" value="ECO:0007669"/>
    <property type="project" value="UniProtKB-KW"/>
</dbReference>
<evidence type="ECO:0000256" key="6">
    <source>
        <dbReference type="ARBA" id="ARBA00022692"/>
    </source>
</evidence>
<proteinExistence type="inferred from homology"/>
<comment type="subcellular location">
    <subcellularLocation>
        <location evidence="2">Membrane</location>
        <topology evidence="2">Single-pass membrane protein</topology>
    </subcellularLocation>
</comment>
<dbReference type="SUPFAM" id="SSF48264">
    <property type="entry name" value="Cytochrome P450"/>
    <property type="match status" value="1"/>
</dbReference>
<dbReference type="InterPro" id="IPR001128">
    <property type="entry name" value="Cyt_P450"/>
</dbReference>
<keyword evidence="6" id="KW-0812">Transmembrane</keyword>
<evidence type="ECO:0000256" key="8">
    <source>
        <dbReference type="ARBA" id="ARBA00022989"/>
    </source>
</evidence>
<dbReference type="PANTHER" id="PTHR46300:SF7">
    <property type="entry name" value="P450, PUTATIVE (EUROFUNG)-RELATED"/>
    <property type="match status" value="1"/>
</dbReference>
<keyword evidence="7" id="KW-0479">Metal-binding</keyword>
<protein>
    <submittedName>
        <fullName evidence="14">Cytochrome P450</fullName>
    </submittedName>
</protein>
<dbReference type="GO" id="GO:0016705">
    <property type="term" value="F:oxidoreductase activity, acting on paired donors, with incorporation or reduction of molecular oxygen"/>
    <property type="evidence" value="ECO:0007669"/>
    <property type="project" value="InterPro"/>
</dbReference>
<keyword evidence="9" id="KW-0560">Oxidoreductase</keyword>
<evidence type="ECO:0000313" key="14">
    <source>
        <dbReference type="EMBL" id="KZT69861.1"/>
    </source>
</evidence>
<keyword evidence="13" id="KW-0732">Signal</keyword>
<evidence type="ECO:0000256" key="3">
    <source>
        <dbReference type="ARBA" id="ARBA00005179"/>
    </source>
</evidence>
<sequence length="513" mass="57712">MSHSMAAETLADALALGLLVYVLRRAFTDRHEGDHPPGPTGWPIIDNVFDMPTSHGWRTFAQWGEKWGDIVFLNLFGTRTVILNSFDVANEMLDNKSAVYSDRPVFPVCGEIMGWNFVVAFQQYGPHWREMRRLFSQTVGTHKSLVKLAPNLEHLAYDFIRRVAANPASLTYEVHRFTAASSLKFIYGYTVNGEDDELVKIVETAVEEFAIATAPGAFLADIFPILTYVPAWFPGAQWKRTAQAWEKHTEMLCSVPYDFAKAQMSAGTAMPSFVTLNLDDSADLKREALIKDAAASLYAGAFLTVSAMRSFFLAMMCYPEVQKKAQAEIDRIIGSGRLPSVIDRDQLPYIRALCSEVLRWQPVAPLGMPHRLSQDDVHGSYVFRKGTVVLTNIWKMLHDPERYSRPEHFDPDRFIPKEGSEPETDPRQMAFGFGRRLSDTIIYLGSQLAEMSLFLICAVSLAAFEISKPVVDGRVVEPSMEYTNGTISHPFEFQCSIKLRSSKVEALLFVAYD</sequence>
<evidence type="ECO:0000256" key="13">
    <source>
        <dbReference type="SAM" id="SignalP"/>
    </source>
</evidence>
<evidence type="ECO:0000256" key="4">
    <source>
        <dbReference type="ARBA" id="ARBA00010617"/>
    </source>
</evidence>